<reference evidence="1 2" key="1">
    <citation type="submission" date="2022-04" db="EMBL/GenBank/DDBJ databases">
        <title>Positive selection, recombination, and allopatry shape intraspecific diversity of widespread and dominant cyanobacteria.</title>
        <authorList>
            <person name="Wei J."/>
            <person name="Shu W."/>
            <person name="Hu C."/>
        </authorList>
    </citation>
    <scope>NUCLEOTIDE SEQUENCE [LARGE SCALE GENOMIC DNA]</scope>
    <source>
        <strain evidence="1 2">GB2-A5</strain>
    </source>
</reference>
<proteinExistence type="predicted"/>
<dbReference type="Proteomes" id="UP001442494">
    <property type="component" value="Unassembled WGS sequence"/>
</dbReference>
<organism evidence="1 2">
    <name type="scientific">Funiculus sociatus GB2-A5</name>
    <dbReference type="NCBI Taxonomy" id="2933946"/>
    <lineage>
        <taxon>Bacteria</taxon>
        <taxon>Bacillati</taxon>
        <taxon>Cyanobacteriota</taxon>
        <taxon>Cyanophyceae</taxon>
        <taxon>Coleofasciculales</taxon>
        <taxon>Coleofasciculaceae</taxon>
        <taxon>Funiculus</taxon>
    </lineage>
</organism>
<dbReference type="EMBL" id="JAMPKK010000072">
    <property type="protein sequence ID" value="MEP0867471.1"/>
    <property type="molecule type" value="Genomic_DNA"/>
</dbReference>
<comment type="caution">
    <text evidence="1">The sequence shown here is derived from an EMBL/GenBank/DDBJ whole genome shotgun (WGS) entry which is preliminary data.</text>
</comment>
<evidence type="ECO:0000313" key="1">
    <source>
        <dbReference type="EMBL" id="MEP0867471.1"/>
    </source>
</evidence>
<name>A0ABV0JXS6_9CYAN</name>
<keyword evidence="2" id="KW-1185">Reference proteome</keyword>
<sequence length="88" mass="9820">MPDKEAIALSNTATLKLTIREISCLYAKSTNFWVASSHNPTREEDLPLLHCGDPLYRMRVFLGDARSHLPSKRLKLADGTLPPQDNDG</sequence>
<protein>
    <submittedName>
        <fullName evidence="1">Uncharacterized protein</fullName>
    </submittedName>
</protein>
<accession>A0ABV0JXS6</accession>
<evidence type="ECO:0000313" key="2">
    <source>
        <dbReference type="Proteomes" id="UP001442494"/>
    </source>
</evidence>
<gene>
    <name evidence="1" type="ORF">NDI37_23760</name>
</gene>